<dbReference type="Proteomes" id="UP000077255">
    <property type="component" value="Chromosome"/>
</dbReference>
<dbReference type="AlphaFoldDB" id="A0A160MXY6"/>
<dbReference type="KEGG" id="dtx:ATSB10_07170"/>
<protein>
    <submittedName>
        <fullName evidence="1">Uncharacterized protein</fullName>
    </submittedName>
</protein>
<name>A0A160MXY6_9GAMM</name>
<reference evidence="1 2" key="1">
    <citation type="submission" date="2016-02" db="EMBL/GenBank/DDBJ databases">
        <title>Complete genome sequencing and analysis of ATSB10, Dyella thiooxydans isolated from rhizosphere soil of sunflower (Helianthus annuus L.).</title>
        <authorList>
            <person name="Lee Y."/>
            <person name="Hwangbo K."/>
            <person name="Chung H."/>
            <person name="Yoo J."/>
            <person name="Kim K.Y."/>
            <person name="Sa T.M."/>
            <person name="Um Y."/>
            <person name="Madhaiyan M."/>
        </authorList>
    </citation>
    <scope>NUCLEOTIDE SEQUENCE [LARGE SCALE GENOMIC DNA]</scope>
    <source>
        <strain evidence="1 2">ATSB10</strain>
    </source>
</reference>
<evidence type="ECO:0000313" key="1">
    <source>
        <dbReference type="EMBL" id="AND68171.1"/>
    </source>
</evidence>
<accession>A0A160MXY6</accession>
<dbReference type="EMBL" id="CP014841">
    <property type="protein sequence ID" value="AND68171.1"/>
    <property type="molecule type" value="Genomic_DNA"/>
</dbReference>
<organism evidence="1 2">
    <name type="scientific">Dyella thiooxydans</name>
    <dbReference type="NCBI Taxonomy" id="445710"/>
    <lineage>
        <taxon>Bacteria</taxon>
        <taxon>Pseudomonadati</taxon>
        <taxon>Pseudomonadota</taxon>
        <taxon>Gammaproteobacteria</taxon>
        <taxon>Lysobacterales</taxon>
        <taxon>Rhodanobacteraceae</taxon>
        <taxon>Dyella</taxon>
    </lineage>
</organism>
<dbReference type="PATRIC" id="fig|445710.3.peg.715"/>
<proteinExistence type="predicted"/>
<evidence type="ECO:0000313" key="2">
    <source>
        <dbReference type="Proteomes" id="UP000077255"/>
    </source>
</evidence>
<gene>
    <name evidence="1" type="ORF">ATSB10_07170</name>
</gene>
<sequence length="215" mass="24808">MERAKRHRGANMSGAGGWRPHIESALSLSVGSLFKAGALRANANTSGGWQWHSDGKKVASIRYTATLEAESGELRLAYSWTRDGEPRDVKCLIRLSSLPLHFGGRRWYMHCPYTGRRVLKLYKFGSVEKFCARTAIRPLPTYSSQRSSGAHRIIEQRWAIRRKLRDTFSDLFSEPCKPLRMHWRTFERYARRDAELAAAEDAYLCRFLRRFPLLD</sequence>
<keyword evidence="2" id="KW-1185">Reference proteome</keyword>
<dbReference type="STRING" id="445710.ATSB10_07170"/>